<gene>
    <name evidence="1" type="ORF">GSPATT00020128001</name>
</gene>
<proteinExistence type="predicted"/>
<reference evidence="1 2" key="1">
    <citation type="journal article" date="2006" name="Nature">
        <title>Global trends of whole-genome duplications revealed by the ciliate Paramecium tetraurelia.</title>
        <authorList>
            <consortium name="Genoscope"/>
            <person name="Aury J.-M."/>
            <person name="Jaillon O."/>
            <person name="Duret L."/>
            <person name="Noel B."/>
            <person name="Jubin C."/>
            <person name="Porcel B.M."/>
            <person name="Segurens B."/>
            <person name="Daubin V."/>
            <person name="Anthouard V."/>
            <person name="Aiach N."/>
            <person name="Arnaiz O."/>
            <person name="Billaut A."/>
            <person name="Beisson J."/>
            <person name="Blanc I."/>
            <person name="Bouhouche K."/>
            <person name="Camara F."/>
            <person name="Duharcourt S."/>
            <person name="Guigo R."/>
            <person name="Gogendeau D."/>
            <person name="Katinka M."/>
            <person name="Keller A.-M."/>
            <person name="Kissmehl R."/>
            <person name="Klotz C."/>
            <person name="Koll F."/>
            <person name="Le Moue A."/>
            <person name="Lepere C."/>
            <person name="Malinsky S."/>
            <person name="Nowacki M."/>
            <person name="Nowak J.K."/>
            <person name="Plattner H."/>
            <person name="Poulain J."/>
            <person name="Ruiz F."/>
            <person name="Serrano V."/>
            <person name="Zagulski M."/>
            <person name="Dessen P."/>
            <person name="Betermier M."/>
            <person name="Weissenbach J."/>
            <person name="Scarpelli C."/>
            <person name="Schachter V."/>
            <person name="Sperling L."/>
            <person name="Meyer E."/>
            <person name="Cohen J."/>
            <person name="Wincker P."/>
        </authorList>
    </citation>
    <scope>NUCLEOTIDE SEQUENCE [LARGE SCALE GENOMIC DNA]</scope>
    <source>
        <strain evidence="1 2">Stock d4-2</strain>
    </source>
</reference>
<dbReference type="AlphaFoldDB" id="A0DTS9"/>
<dbReference type="RefSeq" id="XP_001453843.1">
    <property type="nucleotide sequence ID" value="XM_001453806.1"/>
</dbReference>
<dbReference type="KEGG" id="ptm:GSPATT00020128001"/>
<dbReference type="InParanoid" id="A0DTS9"/>
<dbReference type="HOGENOM" id="CLU_2163317_0_0_1"/>
<dbReference type="EMBL" id="CT868574">
    <property type="protein sequence ID" value="CAK86446.1"/>
    <property type="molecule type" value="Genomic_DNA"/>
</dbReference>
<accession>A0DTS9</accession>
<dbReference type="GeneID" id="5039628"/>
<protein>
    <submittedName>
        <fullName evidence="1">Uncharacterized protein</fullName>
    </submittedName>
</protein>
<name>A0DTS9_PARTE</name>
<dbReference type="Proteomes" id="UP000000600">
    <property type="component" value="Unassembled WGS sequence"/>
</dbReference>
<evidence type="ECO:0000313" key="1">
    <source>
        <dbReference type="EMBL" id="CAK86446.1"/>
    </source>
</evidence>
<sequence length="111" mass="12012">MAQFEHPSFNTLLPSSHSSVKLKAAGVRTSSLTPLPQYLTQVVNSQSVAGAQLYPFSYTQVALHPSPLDVPESSQSSLGGSLYPLPQAACMQTQLGFTQQLYVESQNEQKL</sequence>
<organism evidence="1 2">
    <name type="scientific">Paramecium tetraurelia</name>
    <dbReference type="NCBI Taxonomy" id="5888"/>
    <lineage>
        <taxon>Eukaryota</taxon>
        <taxon>Sar</taxon>
        <taxon>Alveolata</taxon>
        <taxon>Ciliophora</taxon>
        <taxon>Intramacronucleata</taxon>
        <taxon>Oligohymenophorea</taxon>
        <taxon>Peniculida</taxon>
        <taxon>Parameciidae</taxon>
        <taxon>Paramecium</taxon>
    </lineage>
</organism>
<keyword evidence="2" id="KW-1185">Reference proteome</keyword>
<evidence type="ECO:0000313" key="2">
    <source>
        <dbReference type="Proteomes" id="UP000000600"/>
    </source>
</evidence>